<keyword evidence="7 10" id="KW-0503">Monooxygenase</keyword>
<evidence type="ECO:0000256" key="9">
    <source>
        <dbReference type="ARBA" id="ARBA00049401"/>
    </source>
</evidence>
<organism evidence="10 11">
    <name type="scientific">Agromyces ramosus</name>
    <dbReference type="NCBI Taxonomy" id="33879"/>
    <lineage>
        <taxon>Bacteria</taxon>
        <taxon>Bacillati</taxon>
        <taxon>Actinomycetota</taxon>
        <taxon>Actinomycetes</taxon>
        <taxon>Micrococcales</taxon>
        <taxon>Microbacteriaceae</taxon>
        <taxon>Agromyces</taxon>
    </lineage>
</organism>
<accession>A0A4V2EYY2</accession>
<dbReference type="PANTHER" id="PTHR42747">
    <property type="entry name" value="NITRONATE MONOOXYGENASE-RELATED"/>
    <property type="match status" value="1"/>
</dbReference>
<dbReference type="SUPFAM" id="SSF51412">
    <property type="entry name" value="Inosine monophosphate dehydrogenase (IMPDH)"/>
    <property type="match status" value="1"/>
</dbReference>
<dbReference type="EMBL" id="SGWY01000003">
    <property type="protein sequence ID" value="RZS64580.1"/>
    <property type="molecule type" value="Genomic_DNA"/>
</dbReference>
<keyword evidence="3" id="KW-0216">Detoxification</keyword>
<protein>
    <recommendedName>
        <fullName evidence="8">Propionate 3-nitronate monooxygenase</fullName>
    </recommendedName>
</protein>
<proteinExistence type="inferred from homology"/>
<keyword evidence="4" id="KW-0285">Flavoprotein</keyword>
<dbReference type="Pfam" id="PF03060">
    <property type="entry name" value="NMO"/>
    <property type="match status" value="1"/>
</dbReference>
<name>A0A4V2EYY2_9MICO</name>
<comment type="catalytic activity">
    <reaction evidence="9">
        <text>3 propionate 3-nitronate + 3 O2 + H2O = 3 3-oxopropanoate + 2 nitrate + nitrite + H2O2 + 3 H(+)</text>
        <dbReference type="Rhea" id="RHEA:57332"/>
        <dbReference type="ChEBI" id="CHEBI:15377"/>
        <dbReference type="ChEBI" id="CHEBI:15378"/>
        <dbReference type="ChEBI" id="CHEBI:15379"/>
        <dbReference type="ChEBI" id="CHEBI:16240"/>
        <dbReference type="ChEBI" id="CHEBI:16301"/>
        <dbReference type="ChEBI" id="CHEBI:17632"/>
        <dbReference type="ChEBI" id="CHEBI:33190"/>
        <dbReference type="ChEBI" id="CHEBI:136067"/>
    </reaction>
</comment>
<evidence type="ECO:0000256" key="7">
    <source>
        <dbReference type="ARBA" id="ARBA00023033"/>
    </source>
</evidence>
<comment type="cofactor">
    <cofactor evidence="1">
        <name>FMN</name>
        <dbReference type="ChEBI" id="CHEBI:58210"/>
    </cofactor>
</comment>
<evidence type="ECO:0000256" key="4">
    <source>
        <dbReference type="ARBA" id="ARBA00022630"/>
    </source>
</evidence>
<keyword evidence="5" id="KW-0288">FMN</keyword>
<dbReference type="AlphaFoldDB" id="A0A4V2EYY2"/>
<dbReference type="Gene3D" id="3.20.20.70">
    <property type="entry name" value="Aldolase class I"/>
    <property type="match status" value="1"/>
</dbReference>
<dbReference type="CDD" id="cd04730">
    <property type="entry name" value="NPD_like"/>
    <property type="match status" value="1"/>
</dbReference>
<dbReference type="Proteomes" id="UP000293289">
    <property type="component" value="Unassembled WGS sequence"/>
</dbReference>
<keyword evidence="6" id="KW-0560">Oxidoreductase</keyword>
<evidence type="ECO:0000313" key="11">
    <source>
        <dbReference type="Proteomes" id="UP000293289"/>
    </source>
</evidence>
<evidence type="ECO:0000256" key="3">
    <source>
        <dbReference type="ARBA" id="ARBA00022575"/>
    </source>
</evidence>
<evidence type="ECO:0000256" key="6">
    <source>
        <dbReference type="ARBA" id="ARBA00023002"/>
    </source>
</evidence>
<evidence type="ECO:0000313" key="10">
    <source>
        <dbReference type="EMBL" id="RZS64580.1"/>
    </source>
</evidence>
<evidence type="ECO:0000256" key="8">
    <source>
        <dbReference type="ARBA" id="ARBA00031155"/>
    </source>
</evidence>
<dbReference type="GO" id="GO:0009636">
    <property type="term" value="P:response to toxic substance"/>
    <property type="evidence" value="ECO:0007669"/>
    <property type="project" value="UniProtKB-KW"/>
</dbReference>
<evidence type="ECO:0000256" key="2">
    <source>
        <dbReference type="ARBA" id="ARBA00009881"/>
    </source>
</evidence>
<sequence>MTDRTTQLTAMLGIDQPIVLGPFGGLSSVELTAAVSELGGLGSFGLYGYDADRIAEAVAAIRAATSRPYNLNVWLPLTDAPTDAPLAPSAYEASVDALRPYFDEVGRAAPEEPPAAYLPSFEEQWDAVLAARPAVASFVFGVPPADVVEGARARGIRLVGTATSVDEAVALEQGGVDAIVATGLEAGGHRVSFLRQPEQSLIGSISLIPQVVDAVSVPVIAAGGIADRRGVAAALALGAAGVQVGTAFLRTRQSATNEAHRAAIGATAAHETVLTRAMSGRLARGARNRVVREIEDGGVIAPFPVQNWLTGRFRAEAVRQGRGELQSLWMGQSAPLTVHDDVRDVYAELAAGLPG</sequence>
<dbReference type="InterPro" id="IPR004136">
    <property type="entry name" value="NMO"/>
</dbReference>
<evidence type="ECO:0000256" key="5">
    <source>
        <dbReference type="ARBA" id="ARBA00022643"/>
    </source>
</evidence>
<keyword evidence="11" id="KW-1185">Reference proteome</keyword>
<dbReference type="PANTHER" id="PTHR42747:SF3">
    <property type="entry name" value="NITRONATE MONOOXYGENASE-RELATED"/>
    <property type="match status" value="1"/>
</dbReference>
<dbReference type="OrthoDB" id="9778912at2"/>
<gene>
    <name evidence="10" type="ORF">EV187_2967</name>
</gene>
<reference evidence="10 11" key="1">
    <citation type="submission" date="2019-02" db="EMBL/GenBank/DDBJ databases">
        <title>Genomic Encyclopedia of Type Strains, Phase IV (KMG-IV): sequencing the most valuable type-strain genomes for metagenomic binning, comparative biology and taxonomic classification.</title>
        <authorList>
            <person name="Goeker M."/>
        </authorList>
    </citation>
    <scope>NUCLEOTIDE SEQUENCE [LARGE SCALE GENOMIC DNA]</scope>
    <source>
        <strain evidence="10 11">DSM 43045</strain>
    </source>
</reference>
<dbReference type="GO" id="GO:0018580">
    <property type="term" value="F:nitronate monooxygenase activity"/>
    <property type="evidence" value="ECO:0007669"/>
    <property type="project" value="InterPro"/>
</dbReference>
<dbReference type="RefSeq" id="WP_130353794.1">
    <property type="nucleotide sequence ID" value="NZ_SGWY01000003.1"/>
</dbReference>
<dbReference type="InterPro" id="IPR013785">
    <property type="entry name" value="Aldolase_TIM"/>
</dbReference>
<comment type="similarity">
    <text evidence="2">Belongs to the nitronate monooxygenase family. NMO class I subfamily.</text>
</comment>
<comment type="caution">
    <text evidence="10">The sequence shown here is derived from an EMBL/GenBank/DDBJ whole genome shotgun (WGS) entry which is preliminary data.</text>
</comment>
<evidence type="ECO:0000256" key="1">
    <source>
        <dbReference type="ARBA" id="ARBA00001917"/>
    </source>
</evidence>